<protein>
    <submittedName>
        <fullName evidence="13">Leukotriene A4 hydrolase</fullName>
    </submittedName>
</protein>
<dbReference type="SUPFAM" id="SSF48371">
    <property type="entry name" value="ARM repeat"/>
    <property type="match status" value="1"/>
</dbReference>
<dbReference type="GO" id="GO:0004301">
    <property type="term" value="F:epoxide hydrolase activity"/>
    <property type="evidence" value="ECO:0007669"/>
    <property type="project" value="EnsemblFungi"/>
</dbReference>
<reference evidence="13 14" key="2">
    <citation type="submission" date="2016-08" db="EMBL/GenBank/DDBJ databases">
        <title>Pervasive Adenine N6-methylation of Active Genes in Fungi.</title>
        <authorList>
            <consortium name="DOE Joint Genome Institute"/>
            <person name="Mondo S.J."/>
            <person name="Dannebaum R.O."/>
            <person name="Kuo R.C."/>
            <person name="Labutti K."/>
            <person name="Haridas S."/>
            <person name="Kuo A."/>
            <person name="Salamov A."/>
            <person name="Ahrendt S.R."/>
            <person name="Lipzen A."/>
            <person name="Sullivan W."/>
            <person name="Andreopoulos W.B."/>
            <person name="Clum A."/>
            <person name="Lindquist E."/>
            <person name="Daum C."/>
            <person name="Ramamoorthy G.K."/>
            <person name="Gryganskyi A."/>
            <person name="Culley D."/>
            <person name="Magnuson J.K."/>
            <person name="James T.Y."/>
            <person name="O'Malley M.A."/>
            <person name="Stajich J.E."/>
            <person name="Spatafora J.W."/>
            <person name="Visel A."/>
            <person name="Grigoriev I.V."/>
        </authorList>
    </citation>
    <scope>NUCLEOTIDE SEQUENCE [LARGE SCALE GENOMIC DNA]</scope>
    <source>
        <strain evidence="14">finn</strain>
    </source>
</reference>
<dbReference type="CDD" id="cd09599">
    <property type="entry name" value="M1_LTA4H"/>
    <property type="match status" value="1"/>
</dbReference>
<evidence type="ECO:0000313" key="14">
    <source>
        <dbReference type="Proteomes" id="UP000193719"/>
    </source>
</evidence>
<evidence type="ECO:0000256" key="4">
    <source>
        <dbReference type="ARBA" id="ARBA00022670"/>
    </source>
</evidence>
<evidence type="ECO:0000256" key="6">
    <source>
        <dbReference type="ARBA" id="ARBA00022801"/>
    </source>
</evidence>
<dbReference type="FunFam" id="3.30.2010.30:FF:000001">
    <property type="entry name" value="Leukotriene A(4) hydrolase"/>
    <property type="match status" value="1"/>
</dbReference>
<evidence type="ECO:0000259" key="12">
    <source>
        <dbReference type="SMART" id="SM01263"/>
    </source>
</evidence>
<keyword evidence="5 11" id="KW-0479">Metal-binding</keyword>
<evidence type="ECO:0000256" key="10">
    <source>
        <dbReference type="PIRSR" id="PIRSR634015-2"/>
    </source>
</evidence>
<reference evidence="13 14" key="1">
    <citation type="submission" date="2016-08" db="EMBL/GenBank/DDBJ databases">
        <title>Genomes of anaerobic fungi encode conserved fungal cellulosomes for biomass hydrolysis.</title>
        <authorList>
            <consortium name="DOE Joint Genome Institute"/>
            <person name="Haitjema C.H."/>
            <person name="Gilmore S.P."/>
            <person name="Henske J.K."/>
            <person name="Solomon K.V."/>
            <person name="De Groot R."/>
            <person name="Kuo A."/>
            <person name="Mondo S.J."/>
            <person name="Salamov A.A."/>
            <person name="Labutti K."/>
            <person name="Zhao Z."/>
            <person name="Chiniquy J."/>
            <person name="Barry K."/>
            <person name="Brewer H.M."/>
            <person name="Purvine S.O."/>
            <person name="Wright A.T."/>
            <person name="Boxma B."/>
            <person name="Van Alen T."/>
            <person name="Hackstein J.H."/>
            <person name="Baker S.E."/>
            <person name="Grigoriev I.V."/>
            <person name="O'Malley M.A."/>
        </authorList>
    </citation>
    <scope>NUCLEOTIDE SEQUENCE [LARGE SCALE GENOMIC DNA]</scope>
    <source>
        <strain evidence="14">finn</strain>
    </source>
</reference>
<feature type="binding site" evidence="10">
    <location>
        <begin position="146"/>
        <end position="148"/>
    </location>
    <ligand>
        <name>a peptide</name>
        <dbReference type="ChEBI" id="CHEBI:60466"/>
    </ligand>
</feature>
<dbReference type="FunFam" id="1.25.40.320:FF:000001">
    <property type="entry name" value="Leukotriene A(4) hydrolase"/>
    <property type="match status" value="1"/>
</dbReference>
<dbReference type="GO" id="GO:0061957">
    <property type="term" value="C:NVT complex"/>
    <property type="evidence" value="ECO:0007669"/>
    <property type="project" value="EnsemblFungi"/>
</dbReference>
<feature type="binding site" evidence="10">
    <location>
        <begin position="276"/>
        <end position="281"/>
    </location>
    <ligand>
        <name>a peptide</name>
        <dbReference type="ChEBI" id="CHEBI:60466"/>
    </ligand>
</feature>
<sequence>MTTTTSENNWEVDPNSYSNVDNFKVNHMKLNLKTEFERKVLSGYVINEVEIVDNSVNEFILDTRGLKIFSASWLKEDNKEISLDFKLGNVHSMYGQALRIIFTDDMLKQQKVNVKINYETTPECSACQWLEPSQTEGKKYPYLYTQCEAIHARSVVPCQDTPIIKLTYDAEMVVPKELRALMSAVLIDEKIVENNYVSYKFEQKMKIPAYLLAIAVGNLKGINIGPRSTVWSEPEVVEKAAYEFANTEDFIKIGEEYLTEYVWGVYDLLVLPPSFPFGGMENPCLTFVTPTIVVGDRSLVDVVAHEISHSWTGNLVTNSNWQHFWLNEGHTMYLERKILSKLHGEAYRDFSAIIGWSDLKEAVNSYGKEEEYFTSLVPDLREKDPDDSFSTVPYEKGFNLLYYLEKILGGPKVFDPFLKEYVIHFTNKSLSTSQWKDFLYSYFKKHDESKIKVLDSVDWNTWLYGYGMPPVDPKFDRTLLNMCDELANKWINKKDSTSFDEFSLKDIKDFDAKQLMIFVSKITEEGPFSETFIKAMDKAYEFTKTKNSEVRFLWQILCLNSNYEPIFPEVVKFVEEQGRMKFVIPLYRYLFKCKNGADLAISTFKKNINFYHPIAADNIAKELKLK</sequence>
<dbReference type="GO" id="GO:0120113">
    <property type="term" value="P:cytoplasm to vacuole targeting by the NVT pathway"/>
    <property type="evidence" value="ECO:0007669"/>
    <property type="project" value="EnsemblFungi"/>
</dbReference>
<dbReference type="Pfam" id="PF09127">
    <property type="entry name" value="Leuk-A4-hydro_C"/>
    <property type="match status" value="1"/>
</dbReference>
<keyword evidence="3" id="KW-0963">Cytoplasm</keyword>
<dbReference type="Proteomes" id="UP000193719">
    <property type="component" value="Unassembled WGS sequence"/>
</dbReference>
<comment type="similarity">
    <text evidence="2">Belongs to the peptidase M1 family.</text>
</comment>
<dbReference type="InterPro" id="IPR014782">
    <property type="entry name" value="Peptidase_M1_dom"/>
</dbReference>
<comment type="cofactor">
    <cofactor evidence="11">
        <name>Zn(2+)</name>
        <dbReference type="ChEBI" id="CHEBI:29105"/>
    </cofactor>
    <text evidence="11">Binds 1 zinc ion per subunit.</text>
</comment>
<feature type="active site" description="Proton donor" evidence="9">
    <location>
        <position position="394"/>
    </location>
</feature>
<dbReference type="STRING" id="1754191.A0A1Y1VK48"/>
<organism evidence="13 14">
    <name type="scientific">Piromyces finnis</name>
    <dbReference type="NCBI Taxonomy" id="1754191"/>
    <lineage>
        <taxon>Eukaryota</taxon>
        <taxon>Fungi</taxon>
        <taxon>Fungi incertae sedis</taxon>
        <taxon>Chytridiomycota</taxon>
        <taxon>Chytridiomycota incertae sedis</taxon>
        <taxon>Neocallimastigomycetes</taxon>
        <taxon>Neocallimastigales</taxon>
        <taxon>Neocallimastigaceae</taxon>
        <taxon>Piromyces</taxon>
    </lineage>
</organism>
<dbReference type="Pfam" id="PF17900">
    <property type="entry name" value="Peptidase_M1_N"/>
    <property type="match status" value="1"/>
</dbReference>
<dbReference type="Gene3D" id="3.30.2010.30">
    <property type="match status" value="1"/>
</dbReference>
<dbReference type="InterPro" id="IPR049980">
    <property type="entry name" value="LTA4H_cat"/>
</dbReference>
<evidence type="ECO:0000256" key="5">
    <source>
        <dbReference type="ARBA" id="ARBA00022723"/>
    </source>
</evidence>
<feature type="binding site" evidence="11">
    <location>
        <position position="328"/>
    </location>
    <ligand>
        <name>Zn(2+)</name>
        <dbReference type="ChEBI" id="CHEBI:29105"/>
        <note>catalytic</note>
    </ligand>
</feature>
<feature type="binding site" evidence="11">
    <location>
        <position position="309"/>
    </location>
    <ligand>
        <name>Zn(2+)</name>
        <dbReference type="ChEBI" id="CHEBI:29105"/>
        <note>catalytic</note>
    </ligand>
</feature>
<feature type="binding site" evidence="11">
    <location>
        <position position="305"/>
    </location>
    <ligand>
        <name>Zn(2+)</name>
        <dbReference type="ChEBI" id="CHEBI:29105"/>
        <note>catalytic</note>
    </ligand>
</feature>
<dbReference type="Gene3D" id="1.25.40.320">
    <property type="entry name" value="Peptidase M1, leukotriene A4 hydrolase/aminopeptidase C-terminal domain"/>
    <property type="match status" value="1"/>
</dbReference>
<feature type="binding site" evidence="10">
    <location>
        <begin position="579"/>
        <end position="581"/>
    </location>
    <ligand>
        <name>a peptide</name>
        <dbReference type="ChEBI" id="CHEBI:60466"/>
    </ligand>
</feature>
<accession>A0A1Y1VK48</accession>
<dbReference type="FunFam" id="2.60.40.1730:FF:000004">
    <property type="entry name" value="Leukotriene A(4) hydrolase"/>
    <property type="match status" value="1"/>
</dbReference>
<dbReference type="GO" id="GO:0006508">
    <property type="term" value="P:proteolysis"/>
    <property type="evidence" value="ECO:0007669"/>
    <property type="project" value="UniProtKB-KW"/>
</dbReference>
<dbReference type="GO" id="GO:0006629">
    <property type="term" value="P:lipid metabolic process"/>
    <property type="evidence" value="ECO:0007669"/>
    <property type="project" value="EnsemblFungi"/>
</dbReference>
<keyword evidence="4" id="KW-0645">Protease</keyword>
<evidence type="ECO:0000256" key="2">
    <source>
        <dbReference type="ARBA" id="ARBA00010136"/>
    </source>
</evidence>
<keyword evidence="6 13" id="KW-0378">Hydrolase</keyword>
<gene>
    <name evidence="13" type="ORF">BCR36DRAFT_345074</name>
</gene>
<dbReference type="AlphaFoldDB" id="A0A1Y1VK48"/>
<dbReference type="FunFam" id="1.10.390.10:FF:000003">
    <property type="entry name" value="Leukotriene A(4) hydrolase"/>
    <property type="match status" value="1"/>
</dbReference>
<dbReference type="PANTHER" id="PTHR45726:SF3">
    <property type="entry name" value="LEUKOTRIENE A-4 HYDROLASE"/>
    <property type="match status" value="1"/>
</dbReference>
<name>A0A1Y1VK48_9FUNG</name>
<dbReference type="InterPro" id="IPR027268">
    <property type="entry name" value="Peptidase_M4/M1_CTD_sf"/>
</dbReference>
<evidence type="ECO:0000313" key="13">
    <source>
        <dbReference type="EMBL" id="ORX57160.1"/>
    </source>
</evidence>
<evidence type="ECO:0000256" key="9">
    <source>
        <dbReference type="PIRSR" id="PIRSR634015-1"/>
    </source>
</evidence>
<dbReference type="PANTHER" id="PTHR45726">
    <property type="entry name" value="LEUKOTRIENE A-4 HYDROLASE"/>
    <property type="match status" value="1"/>
</dbReference>
<keyword evidence="7 11" id="KW-0862">Zinc</keyword>
<dbReference type="InterPro" id="IPR038502">
    <property type="entry name" value="M1_LTA-4_hydro/amino_C_sf"/>
</dbReference>
<dbReference type="InterPro" id="IPR001930">
    <property type="entry name" value="Peptidase_M1"/>
</dbReference>
<dbReference type="Gene3D" id="2.60.40.1730">
    <property type="entry name" value="tricorn interacting facor f3 domain"/>
    <property type="match status" value="1"/>
</dbReference>
<dbReference type="GO" id="GO:0030163">
    <property type="term" value="P:protein catabolic process"/>
    <property type="evidence" value="ECO:0007669"/>
    <property type="project" value="EnsemblFungi"/>
</dbReference>
<dbReference type="GO" id="GO:0005771">
    <property type="term" value="C:multivesicular body"/>
    <property type="evidence" value="ECO:0007669"/>
    <property type="project" value="EnsemblFungi"/>
</dbReference>
<dbReference type="PRINTS" id="PR00756">
    <property type="entry name" value="ALADIPTASE"/>
</dbReference>
<dbReference type="GO" id="GO:0005829">
    <property type="term" value="C:cytosol"/>
    <property type="evidence" value="ECO:0007669"/>
    <property type="project" value="TreeGrafter"/>
</dbReference>
<dbReference type="SUPFAM" id="SSF63737">
    <property type="entry name" value="Leukotriene A4 hydrolase N-terminal domain"/>
    <property type="match status" value="1"/>
</dbReference>
<dbReference type="InterPro" id="IPR015211">
    <property type="entry name" value="Peptidase_M1_C"/>
</dbReference>
<dbReference type="GO" id="GO:0000328">
    <property type="term" value="C:fungal-type vacuole lumen"/>
    <property type="evidence" value="ECO:0007669"/>
    <property type="project" value="EnsemblFungi"/>
</dbReference>
<dbReference type="InterPro" id="IPR045357">
    <property type="entry name" value="Aminopeptidase_N-like_N"/>
</dbReference>
<dbReference type="InterPro" id="IPR042097">
    <property type="entry name" value="Aminopeptidase_N-like_N_sf"/>
</dbReference>
<dbReference type="InterPro" id="IPR016024">
    <property type="entry name" value="ARM-type_fold"/>
</dbReference>
<feature type="domain" description="Peptidase M1 leukotriene A4 hydrolase/aminopeptidase C-terminal" evidence="12">
    <location>
        <begin position="478"/>
        <end position="623"/>
    </location>
</feature>
<dbReference type="GO" id="GO:0070006">
    <property type="term" value="F:metalloaminopeptidase activity"/>
    <property type="evidence" value="ECO:0007669"/>
    <property type="project" value="UniProtKB-ARBA"/>
</dbReference>
<evidence type="ECO:0000256" key="1">
    <source>
        <dbReference type="ARBA" id="ARBA00004496"/>
    </source>
</evidence>
<dbReference type="Pfam" id="PF01433">
    <property type="entry name" value="Peptidase_M1"/>
    <property type="match status" value="1"/>
</dbReference>
<keyword evidence="14" id="KW-1185">Reference proteome</keyword>
<dbReference type="GO" id="GO:0008270">
    <property type="term" value="F:zinc ion binding"/>
    <property type="evidence" value="ECO:0007669"/>
    <property type="project" value="InterPro"/>
</dbReference>
<dbReference type="InterPro" id="IPR034015">
    <property type="entry name" value="M1_LTA4H"/>
</dbReference>
<comment type="caution">
    <text evidence="13">The sequence shown here is derived from an EMBL/GenBank/DDBJ whole genome shotgun (WGS) entry which is preliminary data.</text>
</comment>
<proteinExistence type="inferred from homology"/>
<evidence type="ECO:0000256" key="7">
    <source>
        <dbReference type="ARBA" id="ARBA00022833"/>
    </source>
</evidence>
<comment type="subcellular location">
    <subcellularLocation>
        <location evidence="1">Cytoplasm</location>
    </subcellularLocation>
</comment>
<dbReference type="Gene3D" id="1.10.390.10">
    <property type="entry name" value="Neutral Protease Domain 2"/>
    <property type="match status" value="1"/>
</dbReference>
<keyword evidence="8" id="KW-0482">Metalloprotease</keyword>
<dbReference type="OrthoDB" id="79562at2759"/>
<evidence type="ECO:0000256" key="11">
    <source>
        <dbReference type="PIRSR" id="PIRSR634015-3"/>
    </source>
</evidence>
<dbReference type="SMART" id="SM01263">
    <property type="entry name" value="Leuk-A4-hydro_C"/>
    <property type="match status" value="1"/>
</dbReference>
<evidence type="ECO:0000256" key="3">
    <source>
        <dbReference type="ARBA" id="ARBA00022490"/>
    </source>
</evidence>
<dbReference type="EMBL" id="MCFH01000006">
    <property type="protein sequence ID" value="ORX57160.1"/>
    <property type="molecule type" value="Genomic_DNA"/>
</dbReference>
<feature type="active site" description="Proton acceptor" evidence="9">
    <location>
        <position position="306"/>
    </location>
</feature>
<dbReference type="SUPFAM" id="SSF55486">
    <property type="entry name" value="Metalloproteases ('zincins'), catalytic domain"/>
    <property type="match status" value="1"/>
</dbReference>
<evidence type="ECO:0000256" key="8">
    <source>
        <dbReference type="ARBA" id="ARBA00023049"/>
    </source>
</evidence>